<dbReference type="EMBL" id="CP035494">
    <property type="protein sequence ID" value="QAY61151.1"/>
    <property type="molecule type" value="Genomic_DNA"/>
</dbReference>
<dbReference type="Gene3D" id="3.40.50.720">
    <property type="entry name" value="NAD(P)-binding Rossmann-like Domain"/>
    <property type="match status" value="1"/>
</dbReference>
<keyword evidence="1" id="KW-0521">NADP</keyword>
<dbReference type="InterPro" id="IPR013149">
    <property type="entry name" value="ADH-like_C"/>
</dbReference>
<keyword evidence="5" id="KW-1185">Reference proteome</keyword>
<dbReference type="GO" id="GO:0003960">
    <property type="term" value="F:quinone reductase (NADPH) activity"/>
    <property type="evidence" value="ECO:0007669"/>
    <property type="project" value="TreeGrafter"/>
</dbReference>
<evidence type="ECO:0000313" key="5">
    <source>
        <dbReference type="Proteomes" id="UP000293995"/>
    </source>
</evidence>
<dbReference type="GO" id="GO:0035925">
    <property type="term" value="F:mRNA 3'-UTR AU-rich region binding"/>
    <property type="evidence" value="ECO:0007669"/>
    <property type="project" value="TreeGrafter"/>
</dbReference>
<dbReference type="OrthoDB" id="9801186at2"/>
<dbReference type="SMART" id="SM00829">
    <property type="entry name" value="PKS_ER"/>
    <property type="match status" value="1"/>
</dbReference>
<name>A0A4V0YDL7_9MICO</name>
<keyword evidence="2" id="KW-0560">Oxidoreductase</keyword>
<protein>
    <submittedName>
        <fullName evidence="4">NADP-dependent oxidoreductase</fullName>
    </submittedName>
</protein>
<evidence type="ECO:0000259" key="3">
    <source>
        <dbReference type="SMART" id="SM00829"/>
    </source>
</evidence>
<evidence type="ECO:0000256" key="2">
    <source>
        <dbReference type="ARBA" id="ARBA00023002"/>
    </source>
</evidence>
<dbReference type="RefSeq" id="WP_129392029.1">
    <property type="nucleotide sequence ID" value="NZ_CP035494.1"/>
</dbReference>
<dbReference type="InterPro" id="IPR036291">
    <property type="entry name" value="NAD(P)-bd_dom_sf"/>
</dbReference>
<dbReference type="Gene3D" id="3.90.180.10">
    <property type="entry name" value="Medium-chain alcohol dehydrogenases, catalytic domain"/>
    <property type="match status" value="1"/>
</dbReference>
<dbReference type="CDD" id="cd05289">
    <property type="entry name" value="MDR_like_2"/>
    <property type="match status" value="1"/>
</dbReference>
<dbReference type="InterPro" id="IPR013154">
    <property type="entry name" value="ADH-like_N"/>
</dbReference>
<sequence length="309" mass="31316">MAKKWIAPRAGGIDVLEFIDDEVAAPRAGEVTIQVRAAGMNPADYKHLAREQSGFPLGIGYEVAGVLTRLGPDTHIASGGGATGDEVLAFRVAGGYASEVTVPASDVFAKPANLSFPQAANLLLAGTTAAEMLELTRVGDGDVVLLHGASGAVGVSAVQQALWRGARVIGTASAANLDRVRSFGAEAVAYGPGLEARVRELAPDGVDAVLDAVGTDEAVDVSVALLRVATRAVTIVKGPKTDAAGFTAIGGAMPASKAFRDNARAGLIARAAAGDLAVPVALTFELSEAKQALRLLAEGHPGGKLALIP</sequence>
<dbReference type="InterPro" id="IPR020843">
    <property type="entry name" value="ER"/>
</dbReference>
<dbReference type="Pfam" id="PF00107">
    <property type="entry name" value="ADH_zinc_N"/>
    <property type="match status" value="1"/>
</dbReference>
<dbReference type="SUPFAM" id="SSF50129">
    <property type="entry name" value="GroES-like"/>
    <property type="match status" value="1"/>
</dbReference>
<dbReference type="GO" id="GO:0070402">
    <property type="term" value="F:NADPH binding"/>
    <property type="evidence" value="ECO:0007669"/>
    <property type="project" value="TreeGrafter"/>
</dbReference>
<proteinExistence type="predicted"/>
<dbReference type="PANTHER" id="PTHR48106:SF13">
    <property type="entry name" value="QUINONE OXIDOREDUCTASE-RELATED"/>
    <property type="match status" value="1"/>
</dbReference>
<dbReference type="KEGG" id="mprt:ET475_14950"/>
<gene>
    <name evidence="4" type="ORF">ET475_14950</name>
</gene>
<dbReference type="PANTHER" id="PTHR48106">
    <property type="entry name" value="QUINONE OXIDOREDUCTASE PIG3-RELATED"/>
    <property type="match status" value="1"/>
</dbReference>
<accession>A0A4V0YDL7</accession>
<evidence type="ECO:0000313" key="4">
    <source>
        <dbReference type="EMBL" id="QAY61151.1"/>
    </source>
</evidence>
<dbReference type="SUPFAM" id="SSF51735">
    <property type="entry name" value="NAD(P)-binding Rossmann-fold domains"/>
    <property type="match status" value="1"/>
</dbReference>
<reference evidence="4 5" key="1">
    <citation type="submission" date="2019-01" db="EMBL/GenBank/DDBJ databases">
        <title>Genome sequencing of strain DFW100M-13.</title>
        <authorList>
            <person name="Heo J."/>
            <person name="Kim S.-J."/>
            <person name="Kim J.-S."/>
            <person name="Hong S.-B."/>
            <person name="Kwon S.-W."/>
        </authorList>
    </citation>
    <scope>NUCLEOTIDE SEQUENCE [LARGE SCALE GENOMIC DNA]</scope>
    <source>
        <strain evidence="4 5">DFW100M-13</strain>
    </source>
</reference>
<dbReference type="GO" id="GO:0005829">
    <property type="term" value="C:cytosol"/>
    <property type="evidence" value="ECO:0007669"/>
    <property type="project" value="TreeGrafter"/>
</dbReference>
<dbReference type="Proteomes" id="UP000293995">
    <property type="component" value="Chromosome"/>
</dbReference>
<dbReference type="AlphaFoldDB" id="A0A4V0YDL7"/>
<organism evidence="4 5">
    <name type="scientific">Microbacterium protaetiae</name>
    <dbReference type="NCBI Taxonomy" id="2509458"/>
    <lineage>
        <taxon>Bacteria</taxon>
        <taxon>Bacillati</taxon>
        <taxon>Actinomycetota</taxon>
        <taxon>Actinomycetes</taxon>
        <taxon>Micrococcales</taxon>
        <taxon>Microbacteriaceae</taxon>
        <taxon>Microbacterium</taxon>
    </lineage>
</organism>
<dbReference type="Pfam" id="PF08240">
    <property type="entry name" value="ADH_N"/>
    <property type="match status" value="1"/>
</dbReference>
<feature type="domain" description="Enoyl reductase (ER)" evidence="3">
    <location>
        <begin position="11"/>
        <end position="307"/>
    </location>
</feature>
<evidence type="ECO:0000256" key="1">
    <source>
        <dbReference type="ARBA" id="ARBA00022857"/>
    </source>
</evidence>
<dbReference type="InterPro" id="IPR011032">
    <property type="entry name" value="GroES-like_sf"/>
</dbReference>